<dbReference type="SUPFAM" id="SSF52743">
    <property type="entry name" value="Subtilisin-like"/>
    <property type="match status" value="1"/>
</dbReference>
<keyword evidence="2" id="KW-0812">Transmembrane</keyword>
<dbReference type="RefSeq" id="WP_057079511.1">
    <property type="nucleotide sequence ID" value="NZ_CP162911.1"/>
</dbReference>
<dbReference type="InterPro" id="IPR000209">
    <property type="entry name" value="Peptidase_S8/S53_dom"/>
</dbReference>
<dbReference type="EMBL" id="CP162911">
    <property type="protein sequence ID" value="XDL62955.1"/>
    <property type="molecule type" value="Genomic_DNA"/>
</dbReference>
<dbReference type="AlphaFoldDB" id="A0AB39J7S9"/>
<evidence type="ECO:0000313" key="4">
    <source>
        <dbReference type="EMBL" id="XDL62955.1"/>
    </source>
</evidence>
<organism evidence="4">
    <name type="scientific">Bacillus aerius</name>
    <dbReference type="NCBI Taxonomy" id="293388"/>
    <lineage>
        <taxon>Bacteria</taxon>
        <taxon>Bacillati</taxon>
        <taxon>Bacillota</taxon>
        <taxon>Bacilli</taxon>
        <taxon>Bacillales</taxon>
        <taxon>Bacillaceae</taxon>
        <taxon>Bacillus</taxon>
    </lineage>
</organism>
<dbReference type="InterPro" id="IPR051048">
    <property type="entry name" value="Peptidase_S8/S53_subtilisin"/>
</dbReference>
<dbReference type="InterPro" id="IPR036852">
    <property type="entry name" value="Peptidase_S8/S53_dom_sf"/>
</dbReference>
<dbReference type="Pfam" id="PF00082">
    <property type="entry name" value="Peptidase_S8"/>
    <property type="match status" value="1"/>
</dbReference>
<keyword evidence="2" id="KW-1133">Transmembrane helix</keyword>
<sequence length="191" mass="21123">MKNKFLEGDWIKASRKGKREQLNKAGYVLKVAEDDILVRFLSGNTLVVPKSWAENLDEPLIVVISSVGNYGLQEKSDILYPAKFEGVIAVGALNMNGDIWKGTTVGNGLNVLLPGHYIKSYSKDGSFLYSSGTSMAAAYMAGLAALFFEEYSSYNKSTISKKSWEKIKNSDKINGYSVMDTVKFFEKVGFI</sequence>
<feature type="transmembrane region" description="Helical" evidence="2">
    <location>
        <begin position="127"/>
        <end position="148"/>
    </location>
</feature>
<evidence type="ECO:0000256" key="1">
    <source>
        <dbReference type="ARBA" id="ARBA00011073"/>
    </source>
</evidence>
<dbReference type="GO" id="GO:0004252">
    <property type="term" value="F:serine-type endopeptidase activity"/>
    <property type="evidence" value="ECO:0007669"/>
    <property type="project" value="InterPro"/>
</dbReference>
<protein>
    <submittedName>
        <fullName evidence="4">S8 family serine peptidase</fullName>
    </submittedName>
</protein>
<keyword evidence="2" id="KW-0472">Membrane</keyword>
<accession>A0AB39J7S9</accession>
<dbReference type="PANTHER" id="PTHR43399">
    <property type="entry name" value="SUBTILISIN-RELATED"/>
    <property type="match status" value="1"/>
</dbReference>
<evidence type="ECO:0000259" key="3">
    <source>
        <dbReference type="Pfam" id="PF00082"/>
    </source>
</evidence>
<dbReference type="GO" id="GO:0006508">
    <property type="term" value="P:proteolysis"/>
    <property type="evidence" value="ECO:0007669"/>
    <property type="project" value="InterPro"/>
</dbReference>
<dbReference type="PANTHER" id="PTHR43399:SF4">
    <property type="entry name" value="CELL WALL-ASSOCIATED PROTEASE"/>
    <property type="match status" value="1"/>
</dbReference>
<proteinExistence type="inferred from homology"/>
<name>A0AB39J7S9_9BACI</name>
<reference evidence="4" key="1">
    <citation type="submission" date="2024-07" db="EMBL/GenBank/DDBJ databases">
        <authorList>
            <person name="Wang K."/>
            <person name="Liang S."/>
            <person name="Wang S."/>
        </authorList>
    </citation>
    <scope>NUCLEOTIDE SEQUENCE</scope>
    <source>
        <strain evidence="4">KW1</strain>
    </source>
</reference>
<gene>
    <name evidence="4" type="ORF">AB4922_08400</name>
</gene>
<feature type="domain" description="Peptidase S8/S53" evidence="3">
    <location>
        <begin position="50"/>
        <end position="161"/>
    </location>
</feature>
<comment type="similarity">
    <text evidence="1">Belongs to the peptidase S8 family.</text>
</comment>
<evidence type="ECO:0000256" key="2">
    <source>
        <dbReference type="SAM" id="Phobius"/>
    </source>
</evidence>
<dbReference type="Gene3D" id="3.40.50.200">
    <property type="entry name" value="Peptidase S8/S53 domain"/>
    <property type="match status" value="1"/>
</dbReference>